<proteinExistence type="predicted"/>
<evidence type="ECO:0000256" key="1">
    <source>
        <dbReference type="SAM" id="MobiDB-lite"/>
    </source>
</evidence>
<feature type="compositionally biased region" description="Acidic residues" evidence="1">
    <location>
        <begin position="69"/>
        <end position="79"/>
    </location>
</feature>
<protein>
    <submittedName>
        <fullName evidence="4">SNF2_N domain-containing protein</fullName>
    </submittedName>
</protein>
<evidence type="ECO:0000259" key="2">
    <source>
        <dbReference type="Pfam" id="PF00176"/>
    </source>
</evidence>
<dbReference type="Pfam" id="PF00176">
    <property type="entry name" value="SNF2-rel_dom"/>
    <property type="match status" value="1"/>
</dbReference>
<dbReference type="GO" id="GO:0006283">
    <property type="term" value="P:transcription-coupled nucleotide-excision repair"/>
    <property type="evidence" value="ECO:0007669"/>
    <property type="project" value="TreeGrafter"/>
</dbReference>
<evidence type="ECO:0000313" key="3">
    <source>
        <dbReference type="Proteomes" id="UP000095283"/>
    </source>
</evidence>
<feature type="domain" description="SNF2 N-terminal" evidence="2">
    <location>
        <begin position="123"/>
        <end position="155"/>
    </location>
</feature>
<reference evidence="4" key="1">
    <citation type="submission" date="2016-11" db="UniProtKB">
        <authorList>
            <consortium name="WormBaseParasite"/>
        </authorList>
    </citation>
    <scope>IDENTIFICATION</scope>
</reference>
<sequence length="164" mass="18523">MVEDSRTEYDDQKPGPSGIQNGLSSTSQFSASLGIVGVADCDVSAISSTQLEENVGEAESDQCTSEEYIPSEEDSTDINEDFPLEEISDAVSKRKSYQNRHVKNKEERLRLFFFKLFYFLFLYQKTGVRWLCELNEQCVGGILADEMGLGKTIQVWIRIISVKK</sequence>
<dbReference type="PANTHER" id="PTHR45629:SF7">
    <property type="entry name" value="DNA EXCISION REPAIR PROTEIN ERCC-6-RELATED"/>
    <property type="match status" value="1"/>
</dbReference>
<dbReference type="InterPro" id="IPR000330">
    <property type="entry name" value="SNF2_N"/>
</dbReference>
<organism evidence="3 4">
    <name type="scientific">Heterorhabditis bacteriophora</name>
    <name type="common">Entomopathogenic nematode worm</name>
    <dbReference type="NCBI Taxonomy" id="37862"/>
    <lineage>
        <taxon>Eukaryota</taxon>
        <taxon>Metazoa</taxon>
        <taxon>Ecdysozoa</taxon>
        <taxon>Nematoda</taxon>
        <taxon>Chromadorea</taxon>
        <taxon>Rhabditida</taxon>
        <taxon>Rhabditina</taxon>
        <taxon>Rhabditomorpha</taxon>
        <taxon>Strongyloidea</taxon>
        <taxon>Heterorhabditidae</taxon>
        <taxon>Heterorhabditis</taxon>
    </lineage>
</organism>
<dbReference type="GO" id="GO:0008094">
    <property type="term" value="F:ATP-dependent activity, acting on DNA"/>
    <property type="evidence" value="ECO:0007669"/>
    <property type="project" value="TreeGrafter"/>
</dbReference>
<dbReference type="InterPro" id="IPR038718">
    <property type="entry name" value="SNF2-like_sf"/>
</dbReference>
<dbReference type="PANTHER" id="PTHR45629">
    <property type="entry name" value="SNF2/RAD54 FAMILY MEMBER"/>
    <property type="match status" value="1"/>
</dbReference>
<dbReference type="WBParaSite" id="Hba_14246">
    <property type="protein sequence ID" value="Hba_14246"/>
    <property type="gene ID" value="Hba_14246"/>
</dbReference>
<feature type="compositionally biased region" description="Basic and acidic residues" evidence="1">
    <location>
        <begin position="1"/>
        <end position="13"/>
    </location>
</feature>
<dbReference type="InterPro" id="IPR050496">
    <property type="entry name" value="SNF2_RAD54_helicase_repair"/>
</dbReference>
<evidence type="ECO:0000313" key="4">
    <source>
        <dbReference type="WBParaSite" id="Hba_14246"/>
    </source>
</evidence>
<dbReference type="GO" id="GO:0005524">
    <property type="term" value="F:ATP binding"/>
    <property type="evidence" value="ECO:0007669"/>
    <property type="project" value="InterPro"/>
</dbReference>
<feature type="region of interest" description="Disordered" evidence="1">
    <location>
        <begin position="1"/>
        <end position="24"/>
    </location>
</feature>
<dbReference type="AlphaFoldDB" id="A0A1I7X9I2"/>
<dbReference type="GO" id="GO:0005634">
    <property type="term" value="C:nucleus"/>
    <property type="evidence" value="ECO:0007669"/>
    <property type="project" value="TreeGrafter"/>
</dbReference>
<name>A0A1I7X9I2_HETBA</name>
<dbReference type="SUPFAM" id="SSF52540">
    <property type="entry name" value="P-loop containing nucleoside triphosphate hydrolases"/>
    <property type="match status" value="1"/>
</dbReference>
<dbReference type="InterPro" id="IPR027417">
    <property type="entry name" value="P-loop_NTPase"/>
</dbReference>
<keyword evidence="3" id="KW-1185">Reference proteome</keyword>
<dbReference type="Proteomes" id="UP000095283">
    <property type="component" value="Unplaced"/>
</dbReference>
<feature type="region of interest" description="Disordered" evidence="1">
    <location>
        <begin position="54"/>
        <end position="79"/>
    </location>
</feature>
<dbReference type="Gene3D" id="3.40.50.10810">
    <property type="entry name" value="Tandem AAA-ATPase domain"/>
    <property type="match status" value="1"/>
</dbReference>
<accession>A0A1I7X9I2</accession>